<dbReference type="InterPro" id="IPR018334">
    <property type="entry name" value="ArsR_HTH"/>
</dbReference>
<dbReference type="InterPro" id="IPR036388">
    <property type="entry name" value="WH-like_DNA-bd_sf"/>
</dbReference>
<name>A0A6I2UYK7_9FIRM</name>
<protein>
    <submittedName>
        <fullName evidence="5">Winged helix-turn-helix transcriptional regulator</fullName>
    </submittedName>
</protein>
<dbReference type="AlphaFoldDB" id="A0A6I2UYK7"/>
<proteinExistence type="predicted"/>
<feature type="domain" description="HTH arsR-type" evidence="4">
    <location>
        <begin position="1"/>
        <end position="92"/>
    </location>
</feature>
<evidence type="ECO:0000313" key="6">
    <source>
        <dbReference type="Proteomes" id="UP000430222"/>
    </source>
</evidence>
<dbReference type="RefSeq" id="WP_154620124.1">
    <property type="nucleotide sequence ID" value="NZ_CBCTNG010000002.1"/>
</dbReference>
<dbReference type="GO" id="GO:0003677">
    <property type="term" value="F:DNA binding"/>
    <property type="evidence" value="ECO:0007669"/>
    <property type="project" value="UniProtKB-KW"/>
</dbReference>
<evidence type="ECO:0000256" key="1">
    <source>
        <dbReference type="ARBA" id="ARBA00023015"/>
    </source>
</evidence>
<dbReference type="SUPFAM" id="SSF46785">
    <property type="entry name" value="Winged helix' DNA-binding domain"/>
    <property type="match status" value="1"/>
</dbReference>
<organism evidence="5 6">
    <name type="scientific">Selenomonas montiformis</name>
    <dbReference type="NCBI Taxonomy" id="2652285"/>
    <lineage>
        <taxon>Bacteria</taxon>
        <taxon>Bacillati</taxon>
        <taxon>Bacillota</taxon>
        <taxon>Negativicutes</taxon>
        <taxon>Selenomonadales</taxon>
        <taxon>Selenomonadaceae</taxon>
        <taxon>Selenomonas</taxon>
    </lineage>
</organism>
<dbReference type="PANTHER" id="PTHR33154">
    <property type="entry name" value="TRANSCRIPTIONAL REGULATOR, ARSR FAMILY"/>
    <property type="match status" value="1"/>
</dbReference>
<dbReference type="PRINTS" id="PR00778">
    <property type="entry name" value="HTHARSR"/>
</dbReference>
<accession>A0A6I2UYK7</accession>
<dbReference type="Proteomes" id="UP000430222">
    <property type="component" value="Unassembled WGS sequence"/>
</dbReference>
<dbReference type="NCBIfam" id="NF033788">
    <property type="entry name" value="HTH_metalloreg"/>
    <property type="match status" value="1"/>
</dbReference>
<keyword evidence="2" id="KW-0238">DNA-binding</keyword>
<keyword evidence="6" id="KW-1185">Reference proteome</keyword>
<dbReference type="InterPro" id="IPR001845">
    <property type="entry name" value="HTH_ArsR_DNA-bd_dom"/>
</dbReference>
<sequence>MGFREDARKIKALTDENRLAIMLALQHGEKCGCDLLKELDITQPTLSHHMKILADSGLVDYYKEGKWMHYSISADGVKNFREMIGSYARCDCETDSSVSCGCKEKK</sequence>
<keyword evidence="3" id="KW-0804">Transcription</keyword>
<dbReference type="Pfam" id="PF01022">
    <property type="entry name" value="HTH_5"/>
    <property type="match status" value="1"/>
</dbReference>
<reference evidence="5 6" key="1">
    <citation type="submission" date="2019-08" db="EMBL/GenBank/DDBJ databases">
        <title>In-depth cultivation of the pig gut microbiome towards novel bacterial diversity and tailored functional studies.</title>
        <authorList>
            <person name="Wylensek D."/>
            <person name="Hitch T.C.A."/>
            <person name="Clavel T."/>
        </authorList>
    </citation>
    <scope>NUCLEOTIDE SEQUENCE [LARGE SCALE GENOMIC DNA]</scope>
    <source>
        <strain evidence="6">WCA-380-WT-3B3</strain>
    </source>
</reference>
<dbReference type="PROSITE" id="PS50987">
    <property type="entry name" value="HTH_ARSR_2"/>
    <property type="match status" value="1"/>
</dbReference>
<comment type="caution">
    <text evidence="5">The sequence shown here is derived from an EMBL/GenBank/DDBJ whole genome shotgun (WGS) entry which is preliminary data.</text>
</comment>
<keyword evidence="1" id="KW-0805">Transcription regulation</keyword>
<evidence type="ECO:0000259" key="4">
    <source>
        <dbReference type="PROSITE" id="PS50987"/>
    </source>
</evidence>
<evidence type="ECO:0000256" key="3">
    <source>
        <dbReference type="ARBA" id="ARBA00023163"/>
    </source>
</evidence>
<dbReference type="PROSITE" id="PS00846">
    <property type="entry name" value="HTH_ARSR_1"/>
    <property type="match status" value="1"/>
</dbReference>
<dbReference type="GO" id="GO:0003700">
    <property type="term" value="F:DNA-binding transcription factor activity"/>
    <property type="evidence" value="ECO:0007669"/>
    <property type="project" value="InterPro"/>
</dbReference>
<dbReference type="SMART" id="SM00418">
    <property type="entry name" value="HTH_ARSR"/>
    <property type="match status" value="1"/>
</dbReference>
<dbReference type="CDD" id="cd00090">
    <property type="entry name" value="HTH_ARSR"/>
    <property type="match status" value="1"/>
</dbReference>
<dbReference type="EMBL" id="VUNL01000003">
    <property type="protein sequence ID" value="MSV24356.1"/>
    <property type="molecule type" value="Genomic_DNA"/>
</dbReference>
<dbReference type="PANTHER" id="PTHR33154:SF18">
    <property type="entry name" value="ARSENICAL RESISTANCE OPERON REPRESSOR"/>
    <property type="match status" value="1"/>
</dbReference>
<evidence type="ECO:0000313" key="5">
    <source>
        <dbReference type="EMBL" id="MSV24356.1"/>
    </source>
</evidence>
<dbReference type="Gene3D" id="1.10.10.10">
    <property type="entry name" value="Winged helix-like DNA-binding domain superfamily/Winged helix DNA-binding domain"/>
    <property type="match status" value="1"/>
</dbReference>
<dbReference type="InterPro" id="IPR051081">
    <property type="entry name" value="HTH_MetalResp_TranReg"/>
</dbReference>
<dbReference type="InterPro" id="IPR011991">
    <property type="entry name" value="ArsR-like_HTH"/>
</dbReference>
<evidence type="ECO:0000256" key="2">
    <source>
        <dbReference type="ARBA" id="ARBA00023125"/>
    </source>
</evidence>
<gene>
    <name evidence="5" type="ORF">FYJ78_03985</name>
</gene>
<dbReference type="InterPro" id="IPR036390">
    <property type="entry name" value="WH_DNA-bd_sf"/>
</dbReference>